<keyword evidence="1" id="KW-0812">Transmembrane</keyword>
<keyword evidence="1" id="KW-0472">Membrane</keyword>
<organism evidence="2 3">
    <name type="scientific">Candidatus Acidulodesulfobacterium acidiphilum</name>
    <dbReference type="NCBI Taxonomy" id="2597224"/>
    <lineage>
        <taxon>Bacteria</taxon>
        <taxon>Deltaproteobacteria</taxon>
        <taxon>Candidatus Acidulodesulfobacterales</taxon>
        <taxon>Candidatus Acidulodesulfobacterium</taxon>
    </lineage>
</organism>
<name>A0A520XGE8_9DELT</name>
<dbReference type="SUPFAM" id="SSF48371">
    <property type="entry name" value="ARM repeat"/>
    <property type="match status" value="1"/>
</dbReference>
<dbReference type="Proteomes" id="UP000322454">
    <property type="component" value="Unassembled WGS sequence"/>
</dbReference>
<dbReference type="AlphaFoldDB" id="A0A520XGE8"/>
<evidence type="ECO:0000313" key="2">
    <source>
        <dbReference type="EMBL" id="RZV40260.1"/>
    </source>
</evidence>
<dbReference type="InterPro" id="IPR016024">
    <property type="entry name" value="ARM-type_fold"/>
</dbReference>
<dbReference type="Pfam" id="PF04286">
    <property type="entry name" value="DUF445"/>
    <property type="match status" value="2"/>
</dbReference>
<dbReference type="EMBL" id="SHMQ01000002">
    <property type="protein sequence ID" value="RZV40260.1"/>
    <property type="molecule type" value="Genomic_DNA"/>
</dbReference>
<protein>
    <submittedName>
        <fullName evidence="2">DUF445 domain-containing protein</fullName>
    </submittedName>
</protein>
<dbReference type="GO" id="GO:0005886">
    <property type="term" value="C:plasma membrane"/>
    <property type="evidence" value="ECO:0007669"/>
    <property type="project" value="TreeGrafter"/>
</dbReference>
<accession>A0A520XGE8</accession>
<feature type="transmembrane region" description="Helical" evidence="1">
    <location>
        <begin position="496"/>
        <end position="516"/>
    </location>
</feature>
<feature type="transmembrane region" description="Helical" evidence="1">
    <location>
        <begin position="9"/>
        <end position="28"/>
    </location>
</feature>
<dbReference type="PANTHER" id="PTHR38442:SF1">
    <property type="entry name" value="INNER MEMBRANE PROTEIN"/>
    <property type="match status" value="1"/>
</dbReference>
<dbReference type="InterPro" id="IPR007383">
    <property type="entry name" value="DUF445"/>
</dbReference>
<reference evidence="2 3" key="1">
    <citation type="submission" date="2019-01" db="EMBL/GenBank/DDBJ databases">
        <title>Insights into ecological role of a new deltaproteobacterial order Candidatus Sinidesulfobacterales (Sva0485) by metagenomics and metatranscriptomics.</title>
        <authorList>
            <person name="Tan S."/>
            <person name="Liu J."/>
            <person name="Fang Y."/>
            <person name="Hedlund B."/>
            <person name="Lian Z.-H."/>
            <person name="Huang L.-Y."/>
            <person name="Li J.-T."/>
            <person name="Huang L.-N."/>
            <person name="Li W.-J."/>
            <person name="Jiang H.-C."/>
            <person name="Dong H.-L."/>
            <person name="Shu W.-S."/>
        </authorList>
    </citation>
    <scope>NUCLEOTIDE SEQUENCE [LARGE SCALE GENOMIC DNA]</scope>
    <source>
        <strain evidence="2">AP4</strain>
    </source>
</reference>
<evidence type="ECO:0000256" key="1">
    <source>
        <dbReference type="SAM" id="Phobius"/>
    </source>
</evidence>
<dbReference type="PANTHER" id="PTHR38442">
    <property type="entry name" value="INNER MEMBRANE PROTEIN-RELATED"/>
    <property type="match status" value="1"/>
</dbReference>
<comment type="caution">
    <text evidence="2">The sequence shown here is derived from an EMBL/GenBank/DDBJ whole genome shotgun (WGS) entry which is preliminary data.</text>
</comment>
<keyword evidence="1" id="KW-1133">Transmembrane helix</keyword>
<evidence type="ECO:0000313" key="3">
    <source>
        <dbReference type="Proteomes" id="UP000322454"/>
    </source>
</evidence>
<proteinExistence type="predicted"/>
<sequence>MDLKAKNKIIANLFLLFAFLIFLASYLIHVDNIWIFILQRASAAALIGGIADWFAVTALFKYPLGLHIPHTNTIKNNKEKIINSISNTVNDIWLGKNYLAKEINDINFSYILLNIIKKDKNKNKLMLSLRKLILKSVNYAKTDKFKNFLHKNIDKALDKTLSDDNISKNIISKFAVFLESEDSNYIYDNLINYINDYIKTYNADVLSKKITDAYSDEIIKSIKFAGNKIIDENFAYIISDLSGFAIRNIEENRPYLKQQIADIIEKYKSSSALKNVLMFVAEKTNIIDIDRLSNEIITKIIDFIKDIKNNENNEVRLNIKDYILSALNDIDKTSRIQILNAVENIIDENTDKIKDYIINYLNNDELKKTVKNKLSNFINSEGLNIIVRFKDRLKSIMRDAIINFIGSILKNNKEYIVNKKLFKEKFNYLFIFIENEISKNADKIDVFLKNNIIYVMKINHSAIGKLIRKNLENLDEDKLVGQIEDKIGNDLQYIRINGAITGSFIGIIIAVLSLILKKI</sequence>
<gene>
    <name evidence="2" type="ORF">EVJ48_01840</name>
</gene>